<gene>
    <name evidence="2" type="ORF">QIT00_09535</name>
</gene>
<comment type="caution">
    <text evidence="2">The sequence shown here is derived from an EMBL/GenBank/DDBJ whole genome shotgun (WGS) entry which is preliminary data.</text>
</comment>
<reference evidence="2 3" key="1">
    <citation type="submission" date="2023-05" db="EMBL/GenBank/DDBJ databases">
        <title>Draft genome sequence of Streptomyces sp. B-S-A12 isolated from a cave soil in Thailand.</title>
        <authorList>
            <person name="Chamroensaksri N."/>
            <person name="Muangham S."/>
        </authorList>
    </citation>
    <scope>NUCLEOTIDE SEQUENCE [LARGE SCALE GENOMIC DNA]</scope>
    <source>
        <strain evidence="2 3">B-S-A12</strain>
    </source>
</reference>
<dbReference type="EMBL" id="JASCIS010000007">
    <property type="protein sequence ID" value="MDI3418802.1"/>
    <property type="molecule type" value="Genomic_DNA"/>
</dbReference>
<evidence type="ECO:0000313" key="2">
    <source>
        <dbReference type="EMBL" id="MDI3418802.1"/>
    </source>
</evidence>
<dbReference type="RefSeq" id="WP_282534708.1">
    <property type="nucleotide sequence ID" value="NZ_JASCIS010000007.1"/>
</dbReference>
<evidence type="ECO:0000313" key="3">
    <source>
        <dbReference type="Proteomes" id="UP001237105"/>
    </source>
</evidence>
<sequence>MSTQRGSARSTAVRTGRSTTRPAGPDFFSAAAHLRSVLTPTPISAAFTA</sequence>
<dbReference type="Proteomes" id="UP001237105">
    <property type="component" value="Unassembled WGS sequence"/>
</dbReference>
<protein>
    <submittedName>
        <fullName evidence="2">Uncharacterized protein</fullName>
    </submittedName>
</protein>
<keyword evidence="3" id="KW-1185">Reference proteome</keyword>
<organism evidence="2 3">
    <name type="scientific">Streptomyces luteolus</name>
    <dbReference type="NCBI Taxonomy" id="3043615"/>
    <lineage>
        <taxon>Bacteria</taxon>
        <taxon>Bacillati</taxon>
        <taxon>Actinomycetota</taxon>
        <taxon>Actinomycetes</taxon>
        <taxon>Kitasatosporales</taxon>
        <taxon>Streptomycetaceae</taxon>
        <taxon>Streptomyces</taxon>
    </lineage>
</organism>
<feature type="compositionally biased region" description="Polar residues" evidence="1">
    <location>
        <begin position="1"/>
        <end position="21"/>
    </location>
</feature>
<name>A0ABT6ST66_9ACTN</name>
<feature type="region of interest" description="Disordered" evidence="1">
    <location>
        <begin position="1"/>
        <end position="26"/>
    </location>
</feature>
<accession>A0ABT6ST66</accession>
<proteinExistence type="predicted"/>
<evidence type="ECO:0000256" key="1">
    <source>
        <dbReference type="SAM" id="MobiDB-lite"/>
    </source>
</evidence>